<evidence type="ECO:0000313" key="2">
    <source>
        <dbReference type="EMBL" id="MCI43324.1"/>
    </source>
</evidence>
<dbReference type="Proteomes" id="UP000265520">
    <property type="component" value="Unassembled WGS sequence"/>
</dbReference>
<reference evidence="2 3" key="1">
    <citation type="journal article" date="2018" name="Front. Plant Sci.">
        <title>Red Clover (Trifolium pratense) and Zigzag Clover (T. medium) - A Picture of Genomic Similarities and Differences.</title>
        <authorList>
            <person name="Dluhosova J."/>
            <person name="Istvanek J."/>
            <person name="Nedelnik J."/>
            <person name="Repkova J."/>
        </authorList>
    </citation>
    <scope>NUCLEOTIDE SEQUENCE [LARGE SCALE GENOMIC DNA]</scope>
    <source>
        <strain evidence="3">cv. 10/8</strain>
        <tissue evidence="2">Leaf</tissue>
    </source>
</reference>
<evidence type="ECO:0000256" key="1">
    <source>
        <dbReference type="PROSITE-ProRule" id="PRU00182"/>
    </source>
</evidence>
<dbReference type="AlphaFoldDB" id="A0A392S545"/>
<dbReference type="EMBL" id="LXQA010315814">
    <property type="protein sequence ID" value="MCI43324.1"/>
    <property type="molecule type" value="Genomic_DNA"/>
</dbReference>
<keyword evidence="2" id="KW-0418">Kinase</keyword>
<dbReference type="PROSITE" id="PS50889">
    <property type="entry name" value="S4"/>
    <property type="match status" value="1"/>
</dbReference>
<keyword evidence="2" id="KW-0808">Transferase</keyword>
<dbReference type="GO" id="GO:0003723">
    <property type="term" value="F:RNA binding"/>
    <property type="evidence" value="ECO:0007669"/>
    <property type="project" value="UniProtKB-KW"/>
</dbReference>
<dbReference type="GO" id="GO:0016301">
    <property type="term" value="F:kinase activity"/>
    <property type="evidence" value="ECO:0007669"/>
    <property type="project" value="UniProtKB-KW"/>
</dbReference>
<dbReference type="CDD" id="cd00165">
    <property type="entry name" value="S4"/>
    <property type="match status" value="1"/>
</dbReference>
<name>A0A392S545_9FABA</name>
<keyword evidence="3" id="KW-1185">Reference proteome</keyword>
<organism evidence="2 3">
    <name type="scientific">Trifolium medium</name>
    <dbReference type="NCBI Taxonomy" id="97028"/>
    <lineage>
        <taxon>Eukaryota</taxon>
        <taxon>Viridiplantae</taxon>
        <taxon>Streptophyta</taxon>
        <taxon>Embryophyta</taxon>
        <taxon>Tracheophyta</taxon>
        <taxon>Spermatophyta</taxon>
        <taxon>Magnoliopsida</taxon>
        <taxon>eudicotyledons</taxon>
        <taxon>Gunneridae</taxon>
        <taxon>Pentapetalae</taxon>
        <taxon>rosids</taxon>
        <taxon>fabids</taxon>
        <taxon>Fabales</taxon>
        <taxon>Fabaceae</taxon>
        <taxon>Papilionoideae</taxon>
        <taxon>50 kb inversion clade</taxon>
        <taxon>NPAAA clade</taxon>
        <taxon>Hologalegina</taxon>
        <taxon>IRL clade</taxon>
        <taxon>Trifolieae</taxon>
        <taxon>Trifolium</taxon>
    </lineage>
</organism>
<evidence type="ECO:0000313" key="3">
    <source>
        <dbReference type="Proteomes" id="UP000265520"/>
    </source>
</evidence>
<proteinExistence type="predicted"/>
<sequence>ERVGRSSCRLTTYRFPLKEELRPRRNHKPVSDPNCKLKMGDVIELTPTIPDKYLTEYREEIQRMYDRGLTASSMGTTATASSMVGTS</sequence>
<protein>
    <submittedName>
        <fullName evidence="2">GTP pyrophosphokinase-like</fullName>
    </submittedName>
</protein>
<accession>A0A392S545</accession>
<feature type="non-terminal residue" evidence="2">
    <location>
        <position position="1"/>
    </location>
</feature>
<keyword evidence="1" id="KW-0694">RNA-binding</keyword>
<comment type="caution">
    <text evidence="2">The sequence shown here is derived from an EMBL/GenBank/DDBJ whole genome shotgun (WGS) entry which is preliminary data.</text>
</comment>